<dbReference type="EMBL" id="JBHTAJ010000021">
    <property type="protein sequence ID" value="MFC7180579.1"/>
    <property type="molecule type" value="Genomic_DNA"/>
</dbReference>
<sequence>MARDGIGADSGDGGTVIEEAAVEGRSTRWRCTGLHWQDDRPVLGAVRGGVRHERVVEPGAAVGWRLGGPRRCSGPHLAGEPERRDCPHRAEIDPVAGAVLCVPCQQVDRGLALARDRILDDGRTYRLYLAWFGGDLVKVGLTAEQRGRSRLLEQGAPVFTFVARGSLPAVRRAELTVSGSGLARERFGVRAKAEQWWHLPGAAERRARVAGARAAALQLLAGHPLTTYPDGPVVDHVELFGLTDGPPPSYREVTALADGATVCGVLRPPIGRMVFLDQPDGGEPLLLDTRRLTGWALRAAAPAPCSGVELRPHRRPPAPDAQGALF</sequence>
<gene>
    <name evidence="2" type="ORF">ACFQMG_13545</name>
</gene>
<reference evidence="3" key="1">
    <citation type="journal article" date="2019" name="Int. J. Syst. Evol. Microbiol.">
        <title>The Global Catalogue of Microorganisms (GCM) 10K type strain sequencing project: providing services to taxonomists for standard genome sequencing and annotation.</title>
        <authorList>
            <consortium name="The Broad Institute Genomics Platform"/>
            <consortium name="The Broad Institute Genome Sequencing Center for Infectious Disease"/>
            <person name="Wu L."/>
            <person name="Ma J."/>
        </authorList>
    </citation>
    <scope>NUCLEOTIDE SEQUENCE [LARGE SCALE GENOMIC DNA]</scope>
    <source>
        <strain evidence="3">CGMCC 1.12859</strain>
    </source>
</reference>
<evidence type="ECO:0000313" key="2">
    <source>
        <dbReference type="EMBL" id="MFC7180579.1"/>
    </source>
</evidence>
<evidence type="ECO:0000313" key="3">
    <source>
        <dbReference type="Proteomes" id="UP001596435"/>
    </source>
</evidence>
<organism evidence="2 3">
    <name type="scientific">Kitasatospora paranensis</name>
    <dbReference type="NCBI Taxonomy" id="258053"/>
    <lineage>
        <taxon>Bacteria</taxon>
        <taxon>Bacillati</taxon>
        <taxon>Actinomycetota</taxon>
        <taxon>Actinomycetes</taxon>
        <taxon>Kitasatosporales</taxon>
        <taxon>Streptomycetaceae</taxon>
        <taxon>Kitasatospora</taxon>
    </lineage>
</organism>
<comment type="caution">
    <text evidence="2">The sequence shown here is derived from an EMBL/GenBank/DDBJ whole genome shotgun (WGS) entry which is preliminary data.</text>
</comment>
<keyword evidence="3" id="KW-1185">Reference proteome</keyword>
<dbReference type="RefSeq" id="WP_380231144.1">
    <property type="nucleotide sequence ID" value="NZ_JBHSVH010000002.1"/>
</dbReference>
<accession>A0ABW2FTI9</accession>
<name>A0ABW2FTI9_9ACTN</name>
<evidence type="ECO:0000256" key="1">
    <source>
        <dbReference type="SAM" id="MobiDB-lite"/>
    </source>
</evidence>
<feature type="region of interest" description="Disordered" evidence="1">
    <location>
        <begin position="306"/>
        <end position="326"/>
    </location>
</feature>
<protein>
    <submittedName>
        <fullName evidence="2">DUF2797 domain-containing protein</fullName>
    </submittedName>
</protein>
<dbReference type="Proteomes" id="UP001596435">
    <property type="component" value="Unassembled WGS sequence"/>
</dbReference>
<proteinExistence type="predicted"/>